<reference evidence="1" key="1">
    <citation type="submission" date="2021-01" db="EMBL/GenBank/DDBJ databases">
        <authorList>
            <person name="Corre E."/>
            <person name="Pelletier E."/>
            <person name="Niang G."/>
            <person name="Scheremetjew M."/>
            <person name="Finn R."/>
            <person name="Kale V."/>
            <person name="Holt S."/>
            <person name="Cochrane G."/>
            <person name="Meng A."/>
            <person name="Brown T."/>
            <person name="Cohen L."/>
        </authorList>
    </citation>
    <scope>NUCLEOTIDE SEQUENCE</scope>
    <source>
        <strain evidence="1">Fehren 1</strain>
    </source>
</reference>
<evidence type="ECO:0000313" key="1">
    <source>
        <dbReference type="EMBL" id="CAE0308434.1"/>
    </source>
</evidence>
<protein>
    <submittedName>
        <fullName evidence="1">Uncharacterized protein</fullName>
    </submittedName>
</protein>
<proteinExistence type="predicted"/>
<sequence>MLSFGGMKELKSRILAKSFQVSLVIRHLVKVVNGRHLEDLHVTSVLKACVRTARVHELTIALLVALEIALELELVVLLLVVAEASVSGQLALRAAVCSDQHLLHIFGILGG</sequence>
<name>A0A7S3HZC9_9SPIT</name>
<gene>
    <name evidence="1" type="ORF">FEHR0123_LOCUS3343</name>
</gene>
<organism evidence="1">
    <name type="scientific">Favella ehrenbergii</name>
    <dbReference type="NCBI Taxonomy" id="182087"/>
    <lineage>
        <taxon>Eukaryota</taxon>
        <taxon>Sar</taxon>
        <taxon>Alveolata</taxon>
        <taxon>Ciliophora</taxon>
        <taxon>Intramacronucleata</taxon>
        <taxon>Spirotrichea</taxon>
        <taxon>Choreotrichia</taxon>
        <taxon>Tintinnida</taxon>
        <taxon>Xystonellidae</taxon>
        <taxon>Favella</taxon>
    </lineage>
</organism>
<dbReference type="EMBL" id="HBIE01010922">
    <property type="protein sequence ID" value="CAE0308434.1"/>
    <property type="molecule type" value="Transcribed_RNA"/>
</dbReference>
<accession>A0A7S3HZC9</accession>
<dbReference type="AlphaFoldDB" id="A0A7S3HZC9"/>